<dbReference type="EMBL" id="CAKASE010000045">
    <property type="protein sequence ID" value="CAG9560747.1"/>
    <property type="molecule type" value="Genomic_DNA"/>
</dbReference>
<keyword evidence="3" id="KW-0620">Polyamine biosynthesis</keyword>
<dbReference type="Gene3D" id="3.40.50.150">
    <property type="entry name" value="Vaccinia Virus protein VP39"/>
    <property type="match status" value="1"/>
</dbReference>
<comment type="caution">
    <text evidence="5">The sequence shown here is derived from an EMBL/GenBank/DDBJ whole genome shotgun (WGS) entry which is preliminary data.</text>
</comment>
<dbReference type="GO" id="GO:0016768">
    <property type="term" value="F:spermine synthase activity"/>
    <property type="evidence" value="ECO:0007669"/>
    <property type="project" value="InterPro"/>
</dbReference>
<keyword evidence="2 3" id="KW-0808">Transferase</keyword>
<evidence type="ECO:0000313" key="6">
    <source>
        <dbReference type="Proteomes" id="UP000789524"/>
    </source>
</evidence>
<dbReference type="InterPro" id="IPR030374">
    <property type="entry name" value="PABS"/>
</dbReference>
<evidence type="ECO:0000256" key="1">
    <source>
        <dbReference type="ARBA" id="ARBA00007867"/>
    </source>
</evidence>
<dbReference type="GO" id="GO:0006597">
    <property type="term" value="P:spermine biosynthetic process"/>
    <property type="evidence" value="ECO:0007669"/>
    <property type="project" value="InterPro"/>
</dbReference>
<dbReference type="InterPro" id="IPR029063">
    <property type="entry name" value="SAM-dependent_MTases_sf"/>
</dbReference>
<dbReference type="PANTHER" id="PTHR46315">
    <property type="entry name" value="SPERMINE SYNTHASE"/>
    <property type="match status" value="1"/>
</dbReference>
<dbReference type="Pfam" id="PF01564">
    <property type="entry name" value="Spermine_synth"/>
    <property type="match status" value="1"/>
</dbReference>
<name>A0A8J2QHG2_9NEOP</name>
<dbReference type="Proteomes" id="UP000789524">
    <property type="component" value="Unassembled WGS sequence"/>
</dbReference>
<proteinExistence type="inferred from homology"/>
<sequence length="418" mass="48015">MSVQTILLDFSLDPARLGDESGQKTVFSHLETVLKDYVPNLILAADIKIDDGSLKLLTGKRGTTVSVRLFDRGLVTVNIEYYKEDSEEPLINFKNTKLLENSVKMSLECERIKLMPTIKRGYKYDVYLTSSGRHDNSWKCTEHISTKLLESQLQKYITVIKSQPYPSIKRCLFSKYYTTSDERLLEYDIDGVVFDERSPFQRVQVVHSRTFGNMLVLDDLQNISEADLIYTETLMQRGKESYEGKEIIILGGGDGALLYELLKENPKYVWMLEIDEVVMRACNKHLRSICGDVLERRQGKNYEIIVEDCMVTIDKLCSQNRKVDYVFGDLTDIPISETPGGELWEFMINILDAAFRVLKPTGKFMTHGNGATSPASLELYERVLNDMKPKVAFQKCKAFVPSFLEDWIFYQIGFHDQK</sequence>
<dbReference type="CDD" id="cd02440">
    <property type="entry name" value="AdoMet_MTases"/>
    <property type="match status" value="1"/>
</dbReference>
<evidence type="ECO:0000256" key="2">
    <source>
        <dbReference type="ARBA" id="ARBA00022679"/>
    </source>
</evidence>
<dbReference type="Pfam" id="PF17284">
    <property type="entry name" value="Spermine_synt_N"/>
    <property type="match status" value="1"/>
</dbReference>
<reference evidence="5" key="1">
    <citation type="submission" date="2021-09" db="EMBL/GenBank/DDBJ databases">
        <authorList>
            <person name="Martin H S."/>
        </authorList>
    </citation>
    <scope>NUCLEOTIDE SEQUENCE</scope>
</reference>
<feature type="active site" description="Proton acceptor" evidence="3">
    <location>
        <position position="329"/>
    </location>
</feature>
<dbReference type="FunFam" id="3.40.50.150:FF:000197">
    <property type="entry name" value="spermine synthase isoform X2"/>
    <property type="match status" value="1"/>
</dbReference>
<dbReference type="SUPFAM" id="SSF53335">
    <property type="entry name" value="S-adenosyl-L-methionine-dependent methyltransferases"/>
    <property type="match status" value="1"/>
</dbReference>
<evidence type="ECO:0000259" key="4">
    <source>
        <dbReference type="PROSITE" id="PS51006"/>
    </source>
</evidence>
<dbReference type="Gene3D" id="2.30.140.10">
    <property type="entry name" value="Spermidine synthase, tetramerisation domain"/>
    <property type="match status" value="1"/>
</dbReference>
<protein>
    <submittedName>
        <fullName evidence="5">(African queen) hypothetical protein</fullName>
    </submittedName>
</protein>
<organism evidence="5 6">
    <name type="scientific">Danaus chrysippus</name>
    <name type="common">African queen</name>
    <dbReference type="NCBI Taxonomy" id="151541"/>
    <lineage>
        <taxon>Eukaryota</taxon>
        <taxon>Metazoa</taxon>
        <taxon>Ecdysozoa</taxon>
        <taxon>Arthropoda</taxon>
        <taxon>Hexapoda</taxon>
        <taxon>Insecta</taxon>
        <taxon>Pterygota</taxon>
        <taxon>Neoptera</taxon>
        <taxon>Endopterygota</taxon>
        <taxon>Lepidoptera</taxon>
        <taxon>Glossata</taxon>
        <taxon>Ditrysia</taxon>
        <taxon>Papilionoidea</taxon>
        <taxon>Nymphalidae</taxon>
        <taxon>Danainae</taxon>
        <taxon>Danaini</taxon>
        <taxon>Danaina</taxon>
        <taxon>Danaus</taxon>
        <taxon>Anosia</taxon>
    </lineage>
</organism>
<dbReference type="PROSITE" id="PS51006">
    <property type="entry name" value="PABS_2"/>
    <property type="match status" value="1"/>
</dbReference>
<dbReference type="InterPro" id="IPR037163">
    <property type="entry name" value="Spermidine_synt_N_sf"/>
</dbReference>
<dbReference type="PANTHER" id="PTHR46315:SF1">
    <property type="entry name" value="SPERMINE SYNTHASE"/>
    <property type="match status" value="1"/>
</dbReference>
<keyword evidence="6" id="KW-1185">Reference proteome</keyword>
<dbReference type="InterPro" id="IPR015576">
    <property type="entry name" value="Spermine_synthase_animal"/>
</dbReference>
<comment type="similarity">
    <text evidence="1">Belongs to the spermidine/spermine synthase family.</text>
</comment>
<evidence type="ECO:0000256" key="3">
    <source>
        <dbReference type="PROSITE-ProRule" id="PRU00354"/>
    </source>
</evidence>
<dbReference type="InterPro" id="IPR035246">
    <property type="entry name" value="Spermidine_synt_N"/>
</dbReference>
<gene>
    <name evidence="5" type="ORF">DCHRY22_LOCUS2356</name>
</gene>
<dbReference type="AlphaFoldDB" id="A0A8J2QHG2"/>
<feature type="domain" description="PABS" evidence="4">
    <location>
        <begin position="170"/>
        <end position="415"/>
    </location>
</feature>
<dbReference type="OrthoDB" id="5953636at2759"/>
<accession>A0A8J2QHG2</accession>
<evidence type="ECO:0000313" key="5">
    <source>
        <dbReference type="EMBL" id="CAG9560747.1"/>
    </source>
</evidence>